<protein>
    <submittedName>
        <fullName evidence="1">Uncharacterized protein</fullName>
    </submittedName>
</protein>
<reference evidence="1" key="1">
    <citation type="submission" date="2021-10" db="EMBL/GenBank/DDBJ databases">
        <title>Psilocybe cubensis genome.</title>
        <authorList>
            <person name="Mckernan K.J."/>
            <person name="Crawford S."/>
            <person name="Trippe A."/>
            <person name="Kane L.T."/>
            <person name="Mclaughlin S."/>
        </authorList>
    </citation>
    <scope>NUCLEOTIDE SEQUENCE</scope>
    <source>
        <strain evidence="1">MGC-MH-2018</strain>
    </source>
</reference>
<proteinExistence type="predicted"/>
<comment type="caution">
    <text evidence="1">The sequence shown here is derived from an EMBL/GenBank/DDBJ whole genome shotgun (WGS) entry which is preliminary data.</text>
</comment>
<accession>A0ACB8HFH8</accession>
<evidence type="ECO:0000313" key="2">
    <source>
        <dbReference type="Proteomes" id="UP000664032"/>
    </source>
</evidence>
<sequence length="841" mass="91627">MYSPGPSPFDIQTHLYTSFLQASTYDVALRVSGSWNAVYKLHRVVLIQSGFFRSLFTAGFAESTVQLVPLRNGTDEISVTFDDLNITRPVKFTGLVRVCVSRLYGGGPPLHVSPNLISTTNHPLTPPFSNAPIPEDLPAGHHPATPRFLQSLLATAIYLSIPSVASQALSLILKTIGPTTILQYLNFACGRTIDLYSQQALREPQAAVGLEHVAQLVDREEKSFNSTEGLKNNSPLNNEKPEEDIDGLSHRVAGSAESSDGELDDSRVQGPSPHYGTISNKIGEACSCWLVRWAVDMLQFETHGDAYQSFLPDGRTRSKSVSYITSTIATSSPPLQMSPLWGRKGLTAQWIAAIVSADTLFIKNERERYIFARSVVELRRKDGILNFEENIWASMFTRGIYYANMTFEDLLYISQDISPTTKQPYVALSTLQAAQWNQSVLRHVLTSRSNTINSHSNPSSTSPPPREKELGVTLTTADILASISDSNANNLNEKSKVYFPVLSDSSLRIGNTAAAANASGSSGNSISMEELFDHSHDSSPNHAKTQSHDLANTITISSSEDNFFGILTPSLHAEACVDSDPSALSRWSPYPPYRFSVEFWDVDLLKEKSRLHSQTIWHAGNLFNVYVQIVRKKGQAQLGIYLHRQSNVDPIPASSTPYTTHQGQVAVDEGFGGTLGRSPHLRQPSLPSLASAATISSTRTHYSPSIHPTSISRSGTPSSVPNPRPSSPSSLPSSPSAMSSLGLSNSPATTLTPAPQQPYRDPRSCVSAYFSISCASATGTSQTRFTSSPDLFSVSQSWGWKSSTLRTEDFLEVGSQSLPGNHGSLRDKRVSFRATVLLGLV</sequence>
<organism evidence="1 2">
    <name type="scientific">Psilocybe cubensis</name>
    <name type="common">Psychedelic mushroom</name>
    <name type="synonym">Stropharia cubensis</name>
    <dbReference type="NCBI Taxonomy" id="181762"/>
    <lineage>
        <taxon>Eukaryota</taxon>
        <taxon>Fungi</taxon>
        <taxon>Dikarya</taxon>
        <taxon>Basidiomycota</taxon>
        <taxon>Agaricomycotina</taxon>
        <taxon>Agaricomycetes</taxon>
        <taxon>Agaricomycetidae</taxon>
        <taxon>Agaricales</taxon>
        <taxon>Agaricineae</taxon>
        <taxon>Strophariaceae</taxon>
        <taxon>Psilocybe</taxon>
    </lineage>
</organism>
<name>A0ACB8HFH8_PSICU</name>
<evidence type="ECO:0000313" key="1">
    <source>
        <dbReference type="EMBL" id="KAH9486696.1"/>
    </source>
</evidence>
<dbReference type="Proteomes" id="UP000664032">
    <property type="component" value="Unassembled WGS sequence"/>
</dbReference>
<dbReference type="EMBL" id="JAFIQS020000001">
    <property type="protein sequence ID" value="KAH9486696.1"/>
    <property type="molecule type" value="Genomic_DNA"/>
</dbReference>
<keyword evidence="2" id="KW-1185">Reference proteome</keyword>
<gene>
    <name evidence="1" type="ORF">JR316_0000761</name>
</gene>